<dbReference type="PANTHER" id="PTHR43443:SF1">
    <property type="entry name" value="3-HEXULOSE-6-PHOSPHATE ISOMERASE"/>
    <property type="match status" value="1"/>
</dbReference>
<comment type="similarity">
    <text evidence="1">Belongs to the SIS family. PHI subfamily.</text>
</comment>
<dbReference type="Pfam" id="PF01380">
    <property type="entry name" value="SIS"/>
    <property type="match status" value="1"/>
</dbReference>
<dbReference type="RefSeq" id="WP_346092222.1">
    <property type="nucleotide sequence ID" value="NZ_BAAABY010000002.1"/>
</dbReference>
<evidence type="ECO:0000313" key="3">
    <source>
        <dbReference type="EMBL" id="GAA0441209.1"/>
    </source>
</evidence>
<keyword evidence="4" id="KW-1185">Reference proteome</keyword>
<feature type="domain" description="SIS" evidence="2">
    <location>
        <begin position="36"/>
        <end position="179"/>
    </location>
</feature>
<dbReference type="SUPFAM" id="SSF53697">
    <property type="entry name" value="SIS domain"/>
    <property type="match status" value="1"/>
</dbReference>
<dbReference type="EMBL" id="BAAABY010000002">
    <property type="protein sequence ID" value="GAA0441209.1"/>
    <property type="molecule type" value="Genomic_DNA"/>
</dbReference>
<sequence>MTDRPELPTAATLLHTVQDEMSGVLGAVDAASLDALATALLRARRVFVAGEGRSGFMAKAFAMRLMHLGLPVHVIGETTTPAVADGDTVVAVSGSGTTAGTVRVAEQAVKAGAEVHAVTTAPDAPLGALAATVLLLPAATKYRRAGEAASVQPLSSLFDQATHVTLDVVALRLANLLEVDNDRARAAHANTE</sequence>
<organism evidence="3 4">
    <name type="scientific">Streptomyces olivaceiscleroticus</name>
    <dbReference type="NCBI Taxonomy" id="68245"/>
    <lineage>
        <taxon>Bacteria</taxon>
        <taxon>Bacillati</taxon>
        <taxon>Actinomycetota</taxon>
        <taxon>Actinomycetes</taxon>
        <taxon>Kitasatosporales</taxon>
        <taxon>Streptomycetaceae</taxon>
        <taxon>Streptomyces</taxon>
    </lineage>
</organism>
<evidence type="ECO:0000256" key="1">
    <source>
        <dbReference type="ARBA" id="ARBA00009235"/>
    </source>
</evidence>
<comment type="caution">
    <text evidence="3">The sequence shown here is derived from an EMBL/GenBank/DDBJ whole genome shotgun (WGS) entry which is preliminary data.</text>
</comment>
<evidence type="ECO:0000259" key="2">
    <source>
        <dbReference type="PROSITE" id="PS51464"/>
    </source>
</evidence>
<dbReference type="InterPro" id="IPR017552">
    <property type="entry name" value="PHI/rmpB"/>
</dbReference>
<gene>
    <name evidence="3" type="primary">hxlB</name>
    <name evidence="3" type="ORF">GCM10010361_01460</name>
</gene>
<dbReference type="Proteomes" id="UP001500909">
    <property type="component" value="Unassembled WGS sequence"/>
</dbReference>
<dbReference type="InterPro" id="IPR001347">
    <property type="entry name" value="SIS_dom"/>
</dbReference>
<accession>A0ABN0ZA91</accession>
<dbReference type="PROSITE" id="PS51464">
    <property type="entry name" value="SIS"/>
    <property type="match status" value="1"/>
</dbReference>
<dbReference type="CDD" id="cd05005">
    <property type="entry name" value="SIS_PHI"/>
    <property type="match status" value="1"/>
</dbReference>
<evidence type="ECO:0000313" key="4">
    <source>
        <dbReference type="Proteomes" id="UP001500909"/>
    </source>
</evidence>
<protein>
    <submittedName>
        <fullName evidence="3">6-phospho-3-hexuloisomerase</fullName>
    </submittedName>
</protein>
<proteinExistence type="inferred from homology"/>
<dbReference type="Gene3D" id="3.40.50.10490">
    <property type="entry name" value="Glucose-6-phosphate isomerase like protein, domain 1"/>
    <property type="match status" value="1"/>
</dbReference>
<dbReference type="PANTHER" id="PTHR43443">
    <property type="entry name" value="3-HEXULOSE-6-PHOSPHATE ISOMERASE"/>
    <property type="match status" value="1"/>
</dbReference>
<dbReference type="InterPro" id="IPR046348">
    <property type="entry name" value="SIS_dom_sf"/>
</dbReference>
<name>A0ABN0ZA91_9ACTN</name>
<reference evidence="3 4" key="1">
    <citation type="journal article" date="2019" name="Int. J. Syst. Evol. Microbiol.">
        <title>The Global Catalogue of Microorganisms (GCM) 10K type strain sequencing project: providing services to taxonomists for standard genome sequencing and annotation.</title>
        <authorList>
            <consortium name="The Broad Institute Genomics Platform"/>
            <consortium name="The Broad Institute Genome Sequencing Center for Infectious Disease"/>
            <person name="Wu L."/>
            <person name="Ma J."/>
        </authorList>
    </citation>
    <scope>NUCLEOTIDE SEQUENCE [LARGE SCALE GENOMIC DNA]</scope>
    <source>
        <strain evidence="3 4">JCM 4805</strain>
    </source>
</reference>
<dbReference type="NCBIfam" id="TIGR03127">
    <property type="entry name" value="RuMP_HxlB"/>
    <property type="match status" value="1"/>
</dbReference>